<comment type="caution">
    <text evidence="17">The sequence shown here is derived from an EMBL/GenBank/DDBJ whole genome shotgun (WGS) entry which is preliminary data.</text>
</comment>
<dbReference type="SMART" id="SM00216">
    <property type="entry name" value="VWD"/>
    <property type="match status" value="4"/>
</dbReference>
<dbReference type="SMART" id="SM00494">
    <property type="entry name" value="ChtBD2"/>
    <property type="match status" value="1"/>
</dbReference>
<sequence length="3552" mass="397528">MVWNQKDLVDVEVGEELWNSTGGLCGTMDGHSTNDLTEYHESVVEYAEKWSVETFGELCQSKVVDVLECGDAETQKAAHEFCNKIMVDPKFKQCRNTVMVREFYDACRWDFCACKLSSQGATNCACESIEMFVRECAKKGITDIATWRDSTFCAMQCSGGKIYMSCGPTTEATCRSQQNDNQLTTQNCEEGCFCPEGTLLEDGHCILSKDCPCQLRGKTFKAGATVPSDCNTCTCVNGQWSCTDLLCTARCEAVGDPHYRTFDGRHYDFMGKCSYHLLKTDNYSISAENVACDGSISEAFGYSPSKSPSCTKAVTVLSNDGKTVIKLKQNKLITVNGEDVTMFPLMINDIYIRAASSIFVQVELPDEINVLWDGFSRVYIHVSPNLKGKTQGLCGTFNGMQKDDFMTPEGDIEQDISSFADKWKAKETCDNISDKEDLEKVEKHPCDVKVQNRELAEAYCSNLTSRLFADCHMFVDPMPYYQNCLYDLCSCRSRKMSECFCPMLAAYAKQCADQGAIVEWRSKVRECGLQCSGGQVYTVCGDSCTRTCQDIAGRNRACRKECVDGCNCPEGRALDSRGDCVPISSCHCLRDGMEYPPGHKDIQRSSKGLKLCKCESGAWNCRLATQEEIEKYPNEALEHKITCSSKKFQDFTHCLPAEPITCKNMHNYHNLQSSSAICRPGCVCKRGFVLDSLTKECVKPTQCPCHHGGKSYADGEEIKESCNKCTCKASKWQCTEHLCPSVCTTWGDSHFKTFDGKFYDFQGACDYVLSKGMISVNESFTLTLEIVPCGTTGVSCPKSVILTVHSGDVHESIQFSKHKPIPSHESLKKITVREAGLFIFADVIDLGIVVQWDKGTRVTVKADLKWKNRLKGLCGNYNDNEADDFQTPAGGIAEVSSTTFGDSWKLHSYCPEAFAVKDTCEVHPNRRSWAIEKCGILKSPIFKPCHSEVPVELYLDRCIFDTCGCDQGGDCECLCTAIAAYAEQCNLEGVPIKWRNQQLCPMQCDEKCSEYKACTQTCPIETCDNLLTHAKLSQLCRQDSCVEGCERKPCPAGHIYQNTTSYECIPVALCKPICRTEDGQEYYEGDIVEQDACHTCFCSHHKKVCTGTPCTTEVILSSTSFLNLTTMTVTTTTIPPEVNVNDQLVCVSGWTEWINKHHPSLKEPNFDFENASAIDIMNQISQPIDFFSNNIMKPQCGKNEMIDIQCREVETKKHYKELGQDVECTIDGGLICSDPNKCNDYEIRVLCHCNDSVTITSETTTPSSEVELLRCNSTHPLAKHPTNCFKYFQCEETSSGSFMQVERECSSNLWFNPESLTCDWPNSVLKLRPECEQITETTNNNLGCVDTWSDWLNISNPRNSGGDFELLSVMQREHMNICKNNGYIKDIECQFLVETVDRTRSGKYNHPIGDMSNYVEYHDIKDSPDVDVTCDKNLGLECVNDKQSSKMCQDYRIRILCACEEKKEEQMNEKAHEQAPVTETVYQDCRSDEVYNDCLIKCDQLCHYYEHTLPRYTEYCSFKSRKQCLPGCSSLSNPVNCSTSGQRWRDFSSCVSINDCTCRSHNGTLVKPGQVLWESNCEACQCLNNHYVCDTSECLKTTIHPSSHSATYTTAPSTLESEIRTTTESHSTHTEDISFTTLSETYESTRTTQNIFILSSTVSPPPFCNKYNYKPLLGGEKEVQLTASSNSNFSVPEYGILVENNEKNWKPIINNQEQHLEINLGQVTPVYSIITAGDEHSGEFVTSYYVLYSSDGQTFSYVMDGAEPQLFRGPLTSLLTMQQEFKSPVEGRYFRINPNSWKEGIAIRVQLFGCSNQTIRTQTTILPTKPTDIPTSTAMIEPVCSDKMGVESGALKAEQISVSSHLDENFKAHHIALNSDLGWAPLVDSLNQWVQFDFLEERTITGVETKGGSVLVDGKRVEPAWVESYKIAYSHDGSEWNFIMQEYSQLDHPVKKIFIGNFDEYIPNKNFFHLPIHARYLRVYPFQWHRSILMKIEILGCFVQYPEVTTISPEPTSTKLEKCSVCPGATLEDDACPCFESSGKYWDGEKCSARSQCPCFVGHISYPVGSVYYQTKDCSRCTCTFGGSSECSVQECPSCEEGKIAKRSPQCECLCAECDEGMKLCPTSNICIQSTSWCDGFVDCPDDELNCTTMHTNSVESTTPQSSTTVESKQLRCPPVECPPGFKIKLITSDNEESNNLEDLFSSQKSESTPAHSSKSKWGSHFNKHGRGFYGGGLHSGRRNSYWSNGQYSHHGNVYTSYHASRYHSHSYHGRQHGKSGFKLFKTHQESDKNIDSEGERCPEYECVPIKEDNKVCVTPVCTEGYDLVEVESVSQTQDSCPKYICKLTPLPDARCNITGRTFNTFDGLEFKYDVCDHVLAQSMTDANWQIRLIRTCSYIGPCKKSLKIKNFNNTIIFNTDMSVVYNGYDYTVEQCGKIGGQSLEFAIKKISDKFIIFKSILDFSVIWDMHGNVKIVIPHKLVGNVNGLCGLYDGDKENDRQKPDRTFAHSTIEFGDSWGNSESCETKVCPIEIQNKAWEMCMNVKKAPLAICGNVINVDKYLSQCVESICNCLEGQTPVTGSETVRVNTSILSTGVEKCKCDALLEFVTECQESNPAVDVSNWRIVNNCPVDCPAPFIYKECYNRICEMGCSDLMDDNPCPTSEGSCFPGCYCPDGLIKEKETCIKPLECQDCVCDGFGKTRYVTFDRADYTFNSNCTYKLVETVPEFNEGPKFTIVATTGLCDYENSRTESTCIKSLTFVYGVHSAQVGGLTTKDNYHKLYLKTNIGEKTEKFPYRNRWIDVQENNGNGLIIHLVTTHVKVLFYGRDKGFSIHMPSQLYFNNTQGLCGRCNRNETDDFMTSDGVVQTENIELFGKSWRAIGVSSIIGEEKDCDVIPQKEIECLPPPPDQDSCMKLLNGDIFGQCHAVIDPAPYVASCHESYCHDKGALDICGELQSYARECMSAGICVDWRSQLDCPHHCSEGLIYKPCTLGCLETCDNYNLLREKPEMCTDPKIEACVCPVGQVLLNSSCVLESRCQPCDTEGHYPGDVWHPDACTSCSCHSATAVHCRRTECPATAAILCQSGYRMVMQKGTEADCCPNFLCAPDNSLPEVMCNDTLPVRPDCGHGQKLKLEVDANGCEHYSCECKPASECEDTSTELNKIRNPGLVAVLVESGCCPEVKVICKKELCQQPPECDKFFVLHEVFSEAADACCPIYSCEPPKDKCLYEFEFIEEPNSGVRKRNPKERYTEMKNGGEVWYDGPCHKCECSSTDFKSHCTTKQCSLPTTDSTNYVVETMHIAGQCCPIFIRTACKVDDIVYQEGDVWRSPSGDPCKNYTCVKNEDGKITKQDIVETCKKDCRKGWKYVEPTVGSKECCGQCQPFACVIDDDREMSLNSVWYSEDNCTTYTCSAESDQVFISSSQQLCPPLEDCPEENIIKDGCCKRCNQTTPLAQSICAPESLPANETLKLIRHLDVKHGLCQNIEVLDAFTECRGTCDSYTYYNKDTESHDSKCQCCQAVKYDSIQVHLSCEDGSVMEKAVFVPAKCVCMACGA</sequence>
<protein>
    <recommendedName>
        <fullName evidence="19">Hemocytin</fullName>
    </recommendedName>
</protein>
<dbReference type="GO" id="GO:0030414">
    <property type="term" value="F:peptidase inhibitor activity"/>
    <property type="evidence" value="ECO:0007669"/>
    <property type="project" value="UniProtKB-KW"/>
</dbReference>
<keyword evidence="4" id="KW-0646">Protease inhibitor</keyword>
<feature type="disulfide bond" evidence="10">
    <location>
        <begin position="3491"/>
        <end position="3545"/>
    </location>
</feature>
<feature type="domain" description="VWFD" evidence="16">
    <location>
        <begin position="741"/>
        <end position="911"/>
    </location>
</feature>
<dbReference type="PROSITE" id="PS01285">
    <property type="entry name" value="FA58C_1"/>
    <property type="match status" value="1"/>
</dbReference>
<dbReference type="SMART" id="SM00215">
    <property type="entry name" value="VWC_out"/>
    <property type="match status" value="2"/>
</dbReference>
<dbReference type="InterPro" id="IPR008979">
    <property type="entry name" value="Galactose-bd-like_sf"/>
</dbReference>
<dbReference type="FunFam" id="2.10.25.10:FF:000674">
    <property type="entry name" value="Mucin-2"/>
    <property type="match status" value="1"/>
</dbReference>
<dbReference type="GO" id="GO:0008061">
    <property type="term" value="F:chitin binding"/>
    <property type="evidence" value="ECO:0007669"/>
    <property type="project" value="InterPro"/>
</dbReference>
<evidence type="ECO:0000256" key="2">
    <source>
        <dbReference type="ARBA" id="ARBA00009456"/>
    </source>
</evidence>
<feature type="domain" description="VWFD" evidence="16">
    <location>
        <begin position="249"/>
        <end position="430"/>
    </location>
</feature>
<dbReference type="Pfam" id="PF00094">
    <property type="entry name" value="VWD"/>
    <property type="match status" value="4"/>
</dbReference>
<feature type="domain" description="VWFD" evidence="16">
    <location>
        <begin position="1"/>
        <end position="60"/>
    </location>
</feature>
<keyword evidence="9" id="KW-0325">Glycoprotein</keyword>
<dbReference type="InterPro" id="IPR036084">
    <property type="entry name" value="Ser_inhib-like_sf"/>
</dbReference>
<dbReference type="InterPro" id="IPR025155">
    <property type="entry name" value="WxxW_domain"/>
</dbReference>
<dbReference type="Pfam" id="PF01826">
    <property type="entry name" value="TIL"/>
    <property type="match status" value="3"/>
</dbReference>
<dbReference type="PROSITE" id="PS50022">
    <property type="entry name" value="FA58C_3"/>
    <property type="match status" value="2"/>
</dbReference>
<feature type="region of interest" description="Disordered" evidence="11">
    <location>
        <begin position="2196"/>
        <end position="2220"/>
    </location>
</feature>
<dbReference type="PROSITE" id="PS51233">
    <property type="entry name" value="VWFD"/>
    <property type="match status" value="5"/>
</dbReference>
<evidence type="ECO:0000259" key="12">
    <source>
        <dbReference type="PROSITE" id="PS01225"/>
    </source>
</evidence>
<dbReference type="InterPro" id="IPR002557">
    <property type="entry name" value="Chitin-bd_dom"/>
</dbReference>
<keyword evidence="8 10" id="KW-1015">Disulfide bond</keyword>
<evidence type="ECO:0000256" key="3">
    <source>
        <dbReference type="ARBA" id="ARBA00022525"/>
    </source>
</evidence>
<feature type="disulfide bond" evidence="10">
    <location>
        <begin position="3495"/>
        <end position="3547"/>
    </location>
</feature>
<dbReference type="InterPro" id="IPR001007">
    <property type="entry name" value="VWF_dom"/>
</dbReference>
<dbReference type="InterPro" id="IPR014853">
    <property type="entry name" value="VWF/SSPO/ZAN-like_Cys-rich_dom"/>
</dbReference>
<dbReference type="Gene3D" id="2.10.25.10">
    <property type="entry name" value="Laminin"/>
    <property type="match status" value="5"/>
</dbReference>
<dbReference type="OrthoDB" id="6262482at2759"/>
<evidence type="ECO:0000256" key="5">
    <source>
        <dbReference type="ARBA" id="ARBA00022729"/>
    </source>
</evidence>
<dbReference type="Pfam" id="PF00754">
    <property type="entry name" value="F5_F8_type_C"/>
    <property type="match status" value="2"/>
</dbReference>
<dbReference type="SUPFAM" id="SSF49785">
    <property type="entry name" value="Galactose-binding domain-like"/>
    <property type="match status" value="2"/>
</dbReference>
<keyword evidence="7" id="KW-0186">Copper</keyword>
<feature type="domain" description="F5/8 type C" evidence="13">
    <location>
        <begin position="1840"/>
        <end position="1997"/>
    </location>
</feature>
<dbReference type="SMART" id="SM00832">
    <property type="entry name" value="C8"/>
    <property type="match status" value="5"/>
</dbReference>
<comment type="caution">
    <text evidence="10">Lacks conserved residue(s) required for the propagation of feature annotation.</text>
</comment>
<dbReference type="Pfam" id="PF13330">
    <property type="entry name" value="Mucin2_WxxW"/>
    <property type="match status" value="2"/>
</dbReference>
<dbReference type="InterPro" id="IPR006207">
    <property type="entry name" value="Cys_knot_C"/>
</dbReference>
<keyword evidence="18" id="KW-1185">Reference proteome</keyword>
<dbReference type="Proteomes" id="UP000291343">
    <property type="component" value="Unassembled WGS sequence"/>
</dbReference>
<dbReference type="Pfam" id="PF23244">
    <property type="entry name" value="VWF"/>
    <property type="match status" value="2"/>
</dbReference>
<dbReference type="STRING" id="195883.A0A482XHG3"/>
<feature type="compositionally biased region" description="Polar residues" evidence="11">
    <location>
        <begin position="2201"/>
        <end position="2217"/>
    </location>
</feature>
<dbReference type="InterPro" id="IPR050780">
    <property type="entry name" value="Mucin_vWF_Thrombospondin_sf"/>
</dbReference>
<evidence type="ECO:0000256" key="6">
    <source>
        <dbReference type="ARBA" id="ARBA00022737"/>
    </source>
</evidence>
<comment type="subcellular location">
    <subcellularLocation>
        <location evidence="1">Secreted</location>
        <location evidence="1">Extracellular space</location>
    </subcellularLocation>
</comment>
<dbReference type="InterPro" id="IPR002172">
    <property type="entry name" value="LDrepeatLR_classA_rpt"/>
</dbReference>
<gene>
    <name evidence="17" type="ORF">LSTR_LSTR001931</name>
</gene>
<dbReference type="GO" id="GO:0005615">
    <property type="term" value="C:extracellular space"/>
    <property type="evidence" value="ECO:0007669"/>
    <property type="project" value="TreeGrafter"/>
</dbReference>
<dbReference type="PROSITE" id="PS01185">
    <property type="entry name" value="CTCK_1"/>
    <property type="match status" value="1"/>
</dbReference>
<dbReference type="SMART" id="SM00041">
    <property type="entry name" value="CT"/>
    <property type="match status" value="1"/>
</dbReference>
<evidence type="ECO:0000256" key="9">
    <source>
        <dbReference type="ARBA" id="ARBA00023180"/>
    </source>
</evidence>
<dbReference type="PROSITE" id="PS50940">
    <property type="entry name" value="CHIT_BIND_II"/>
    <property type="match status" value="1"/>
</dbReference>
<evidence type="ECO:0000256" key="4">
    <source>
        <dbReference type="ARBA" id="ARBA00022690"/>
    </source>
</evidence>
<evidence type="ECO:0000256" key="8">
    <source>
        <dbReference type="ARBA" id="ARBA00023157"/>
    </source>
</evidence>
<dbReference type="Pfam" id="PF08742">
    <property type="entry name" value="C8"/>
    <property type="match status" value="5"/>
</dbReference>
<dbReference type="SUPFAM" id="SSF57625">
    <property type="entry name" value="Invertebrate chitin-binding proteins"/>
    <property type="match status" value="1"/>
</dbReference>
<keyword evidence="3" id="KW-0964">Secreted</keyword>
<dbReference type="InterPro" id="IPR001846">
    <property type="entry name" value="VWF_type-D"/>
</dbReference>
<dbReference type="SUPFAM" id="SSF57603">
    <property type="entry name" value="FnI-like domain"/>
    <property type="match status" value="4"/>
</dbReference>
<proteinExistence type="inferred from homology"/>
<dbReference type="FunCoup" id="A0A482XHG3">
    <property type="interactions" value="17"/>
</dbReference>
<dbReference type="PROSITE" id="PS01208">
    <property type="entry name" value="VWFC_1"/>
    <property type="match status" value="1"/>
</dbReference>
<feature type="domain" description="VWFD" evidence="16">
    <location>
        <begin position="2690"/>
        <end position="2883"/>
    </location>
</feature>
<dbReference type="EMBL" id="QKKF02010000">
    <property type="protein sequence ID" value="RZF44970.1"/>
    <property type="molecule type" value="Genomic_DNA"/>
</dbReference>
<feature type="domain" description="VWFD" evidence="16">
    <location>
        <begin position="2350"/>
        <end position="2522"/>
    </location>
</feature>
<feature type="domain" description="CTCK" evidence="12">
    <location>
        <begin position="3455"/>
        <end position="3551"/>
    </location>
</feature>
<dbReference type="InParanoid" id="A0A482XHG3"/>
<feature type="domain" description="VWFC" evidence="14">
    <location>
        <begin position="3027"/>
        <end position="3103"/>
    </location>
</feature>
<feature type="domain" description="F5/8 type C" evidence="13">
    <location>
        <begin position="1664"/>
        <end position="1810"/>
    </location>
</feature>
<dbReference type="SMART" id="SM00231">
    <property type="entry name" value="FA58C"/>
    <property type="match status" value="2"/>
</dbReference>
<dbReference type="CDD" id="cd00057">
    <property type="entry name" value="FA58C"/>
    <property type="match status" value="1"/>
</dbReference>
<organism evidence="17 18">
    <name type="scientific">Laodelphax striatellus</name>
    <name type="common">Small brown planthopper</name>
    <name type="synonym">Delphax striatella</name>
    <dbReference type="NCBI Taxonomy" id="195883"/>
    <lineage>
        <taxon>Eukaryota</taxon>
        <taxon>Metazoa</taxon>
        <taxon>Ecdysozoa</taxon>
        <taxon>Arthropoda</taxon>
        <taxon>Hexapoda</taxon>
        <taxon>Insecta</taxon>
        <taxon>Pterygota</taxon>
        <taxon>Neoptera</taxon>
        <taxon>Paraneoptera</taxon>
        <taxon>Hemiptera</taxon>
        <taxon>Auchenorrhyncha</taxon>
        <taxon>Fulgoroidea</taxon>
        <taxon>Delphacidae</taxon>
        <taxon>Criomorphinae</taxon>
        <taxon>Laodelphax</taxon>
    </lineage>
</organism>
<reference evidence="17 18" key="1">
    <citation type="journal article" date="2017" name="Gigascience">
        <title>Genome sequence of the small brown planthopper, Laodelphax striatellus.</title>
        <authorList>
            <person name="Zhu J."/>
            <person name="Jiang F."/>
            <person name="Wang X."/>
            <person name="Yang P."/>
            <person name="Bao Y."/>
            <person name="Zhao W."/>
            <person name="Wang W."/>
            <person name="Lu H."/>
            <person name="Wang Q."/>
            <person name="Cui N."/>
            <person name="Li J."/>
            <person name="Chen X."/>
            <person name="Luo L."/>
            <person name="Yu J."/>
            <person name="Kang L."/>
            <person name="Cui F."/>
        </authorList>
    </citation>
    <scope>NUCLEOTIDE SEQUENCE [LARGE SCALE GENOMIC DNA]</scope>
    <source>
        <strain evidence="17">Lst14</strain>
    </source>
</reference>
<dbReference type="PANTHER" id="PTHR11339">
    <property type="entry name" value="EXTRACELLULAR MATRIX GLYCOPROTEIN RELATED"/>
    <property type="match status" value="1"/>
</dbReference>
<evidence type="ECO:0000259" key="16">
    <source>
        <dbReference type="PROSITE" id="PS51233"/>
    </source>
</evidence>
<comment type="similarity">
    <text evidence="2">Belongs to the thrombospondin family.</text>
</comment>
<evidence type="ECO:0000259" key="14">
    <source>
        <dbReference type="PROSITE" id="PS50184"/>
    </source>
</evidence>
<dbReference type="GO" id="GO:0031012">
    <property type="term" value="C:extracellular matrix"/>
    <property type="evidence" value="ECO:0007669"/>
    <property type="project" value="TreeGrafter"/>
</dbReference>
<feature type="domain" description="Chitin-binding type-2" evidence="15">
    <location>
        <begin position="1268"/>
        <end position="1333"/>
    </location>
</feature>
<dbReference type="SMART" id="SM00192">
    <property type="entry name" value="LDLa"/>
    <property type="match status" value="1"/>
</dbReference>
<evidence type="ECO:0000313" key="17">
    <source>
        <dbReference type="EMBL" id="RZF44970.1"/>
    </source>
</evidence>
<keyword evidence="6" id="KW-0677">Repeat</keyword>
<dbReference type="PROSITE" id="PS01225">
    <property type="entry name" value="CTCK_2"/>
    <property type="match status" value="1"/>
</dbReference>
<evidence type="ECO:0000256" key="11">
    <source>
        <dbReference type="SAM" id="MobiDB-lite"/>
    </source>
</evidence>
<evidence type="ECO:0000256" key="1">
    <source>
        <dbReference type="ARBA" id="ARBA00004239"/>
    </source>
</evidence>
<dbReference type="InterPro" id="IPR002919">
    <property type="entry name" value="TIL_dom"/>
</dbReference>
<evidence type="ECO:0000313" key="18">
    <source>
        <dbReference type="Proteomes" id="UP000291343"/>
    </source>
</evidence>
<dbReference type="InterPro" id="IPR000421">
    <property type="entry name" value="FA58C"/>
</dbReference>
<dbReference type="CDD" id="cd19941">
    <property type="entry name" value="TIL"/>
    <property type="match status" value="5"/>
</dbReference>
<dbReference type="SMART" id="SM00214">
    <property type="entry name" value="VWC"/>
    <property type="match status" value="6"/>
</dbReference>
<evidence type="ECO:0000259" key="13">
    <source>
        <dbReference type="PROSITE" id="PS50022"/>
    </source>
</evidence>
<name>A0A482XHG3_LAOST</name>
<dbReference type="PROSITE" id="PS50184">
    <property type="entry name" value="VWFC_2"/>
    <property type="match status" value="1"/>
</dbReference>
<evidence type="ECO:0000256" key="10">
    <source>
        <dbReference type="PROSITE-ProRule" id="PRU00039"/>
    </source>
</evidence>
<dbReference type="PANTHER" id="PTHR11339:SF386">
    <property type="entry name" value="HEMOLECTIN, ISOFORM A"/>
    <property type="match status" value="1"/>
</dbReference>
<keyword evidence="5" id="KW-0732">Signal</keyword>
<accession>A0A482XHG3</accession>
<evidence type="ECO:0008006" key="19">
    <source>
        <dbReference type="Google" id="ProtNLM"/>
    </source>
</evidence>
<dbReference type="Gene3D" id="2.60.120.260">
    <property type="entry name" value="Galactose-binding domain-like"/>
    <property type="match status" value="2"/>
</dbReference>
<evidence type="ECO:0000259" key="15">
    <source>
        <dbReference type="PROSITE" id="PS50940"/>
    </source>
</evidence>
<evidence type="ECO:0000256" key="7">
    <source>
        <dbReference type="ARBA" id="ARBA00023008"/>
    </source>
</evidence>
<dbReference type="SUPFAM" id="SSF57567">
    <property type="entry name" value="Serine protease inhibitors"/>
    <property type="match status" value="5"/>
</dbReference>
<dbReference type="InterPro" id="IPR036508">
    <property type="entry name" value="Chitin-bd_dom_sf"/>
</dbReference>